<dbReference type="Pfam" id="PF12729">
    <property type="entry name" value="4HB_MCP_1"/>
    <property type="match status" value="1"/>
</dbReference>
<dbReference type="EMBL" id="WKJK01000025">
    <property type="protein sequence ID" value="MRW94310.1"/>
    <property type="molecule type" value="Genomic_DNA"/>
</dbReference>
<dbReference type="GO" id="GO:0005886">
    <property type="term" value="C:plasma membrane"/>
    <property type="evidence" value="ECO:0007669"/>
    <property type="project" value="TreeGrafter"/>
</dbReference>
<dbReference type="AlphaFoldDB" id="A0A6I2L946"/>
<feature type="transmembrane region" description="Helical" evidence="6">
    <location>
        <begin position="191"/>
        <end position="210"/>
    </location>
</feature>
<dbReference type="PROSITE" id="PS50111">
    <property type="entry name" value="CHEMOTAXIS_TRANSDUC_2"/>
    <property type="match status" value="1"/>
</dbReference>
<dbReference type="SUPFAM" id="SSF58104">
    <property type="entry name" value="Methyl-accepting chemotaxis protein (MCP) signaling domain"/>
    <property type="match status" value="1"/>
</dbReference>
<evidence type="ECO:0000256" key="5">
    <source>
        <dbReference type="SAM" id="MobiDB-lite"/>
    </source>
</evidence>
<proteinExistence type="inferred from homology"/>
<reference evidence="8 9" key="1">
    <citation type="submission" date="2019-11" db="EMBL/GenBank/DDBJ databases">
        <title>Novel species isolated from a subtropical stream in China.</title>
        <authorList>
            <person name="Lu H."/>
        </authorList>
    </citation>
    <scope>NUCLEOTIDE SEQUENCE [LARGE SCALE GENOMIC DNA]</scope>
    <source>
        <strain evidence="8 9">FT80W</strain>
    </source>
</reference>
<comment type="caution">
    <text evidence="8">The sequence shown here is derived from an EMBL/GenBank/DDBJ whole genome shotgun (WGS) entry which is preliminary data.</text>
</comment>
<evidence type="ECO:0000313" key="8">
    <source>
        <dbReference type="EMBL" id="MRW94310.1"/>
    </source>
</evidence>
<name>A0A6I2L946_9BURK</name>
<feature type="transmembrane region" description="Helical" evidence="6">
    <location>
        <begin position="12"/>
        <end position="34"/>
    </location>
</feature>
<accession>A0A6I2L946</accession>
<keyword evidence="6" id="KW-0472">Membrane</keyword>
<evidence type="ECO:0000256" key="2">
    <source>
        <dbReference type="ARBA" id="ARBA00022481"/>
    </source>
</evidence>
<dbReference type="Gene3D" id="1.10.287.950">
    <property type="entry name" value="Methyl-accepting chemotaxis protein"/>
    <property type="match status" value="1"/>
</dbReference>
<dbReference type="Pfam" id="PF00015">
    <property type="entry name" value="MCPsignal"/>
    <property type="match status" value="1"/>
</dbReference>
<keyword evidence="6" id="KW-0812">Transmembrane</keyword>
<gene>
    <name evidence="8" type="ORF">GJ699_30475</name>
</gene>
<comment type="subcellular location">
    <subcellularLocation>
        <location evidence="1">Membrane</location>
    </subcellularLocation>
</comment>
<evidence type="ECO:0000313" key="9">
    <source>
        <dbReference type="Proteomes" id="UP000433309"/>
    </source>
</evidence>
<dbReference type="RefSeq" id="WP_154383188.1">
    <property type="nucleotide sequence ID" value="NZ_WKJK01000025.1"/>
</dbReference>
<dbReference type="PANTHER" id="PTHR43531">
    <property type="entry name" value="PROTEIN ICFG"/>
    <property type="match status" value="1"/>
</dbReference>
<evidence type="ECO:0000259" key="7">
    <source>
        <dbReference type="PROSITE" id="PS50111"/>
    </source>
</evidence>
<feature type="domain" description="Methyl-accepting transducer" evidence="7">
    <location>
        <begin position="272"/>
        <end position="501"/>
    </location>
</feature>
<dbReference type="GO" id="GO:0006935">
    <property type="term" value="P:chemotaxis"/>
    <property type="evidence" value="ECO:0007669"/>
    <property type="project" value="InterPro"/>
</dbReference>
<dbReference type="CDD" id="cd19411">
    <property type="entry name" value="MCP2201-like_sensor"/>
    <property type="match status" value="1"/>
</dbReference>
<dbReference type="InterPro" id="IPR004089">
    <property type="entry name" value="MCPsignal_dom"/>
</dbReference>
<feature type="region of interest" description="Disordered" evidence="5">
    <location>
        <begin position="526"/>
        <end position="555"/>
    </location>
</feature>
<keyword evidence="4" id="KW-0807">Transducer</keyword>
<dbReference type="InterPro" id="IPR004090">
    <property type="entry name" value="Chemotax_Me-accpt_rcpt"/>
</dbReference>
<protein>
    <submittedName>
        <fullName evidence="8">Methyl-accepting chemotaxis protein</fullName>
    </submittedName>
</protein>
<dbReference type="InterPro" id="IPR051310">
    <property type="entry name" value="MCP_chemotaxis"/>
</dbReference>
<dbReference type="InterPro" id="IPR047347">
    <property type="entry name" value="YvaQ-like_sensor"/>
</dbReference>
<keyword evidence="9" id="KW-1185">Reference proteome</keyword>
<evidence type="ECO:0000256" key="1">
    <source>
        <dbReference type="ARBA" id="ARBA00004370"/>
    </source>
</evidence>
<evidence type="ECO:0000256" key="3">
    <source>
        <dbReference type="ARBA" id="ARBA00029447"/>
    </source>
</evidence>
<dbReference type="PANTHER" id="PTHR43531:SF14">
    <property type="entry name" value="METHYL-ACCEPTING CHEMOTAXIS PROTEIN I-RELATED"/>
    <property type="match status" value="1"/>
</dbReference>
<dbReference type="GO" id="GO:0007165">
    <property type="term" value="P:signal transduction"/>
    <property type="evidence" value="ECO:0007669"/>
    <property type="project" value="UniProtKB-KW"/>
</dbReference>
<comment type="similarity">
    <text evidence="3">Belongs to the methyl-accepting chemotaxis (MCP) protein family.</text>
</comment>
<dbReference type="InterPro" id="IPR024478">
    <property type="entry name" value="HlyB_4HB_MCP"/>
</dbReference>
<dbReference type="SMART" id="SM00283">
    <property type="entry name" value="MA"/>
    <property type="match status" value="1"/>
</dbReference>
<dbReference type="FunFam" id="1.10.287.950:FF:000001">
    <property type="entry name" value="Methyl-accepting chemotaxis sensory transducer"/>
    <property type="match status" value="1"/>
</dbReference>
<keyword evidence="2" id="KW-0488">Methylation</keyword>
<evidence type="ECO:0000256" key="6">
    <source>
        <dbReference type="SAM" id="Phobius"/>
    </source>
</evidence>
<dbReference type="GO" id="GO:0004888">
    <property type="term" value="F:transmembrane signaling receptor activity"/>
    <property type="evidence" value="ECO:0007669"/>
    <property type="project" value="InterPro"/>
</dbReference>
<evidence type="ECO:0000256" key="4">
    <source>
        <dbReference type="PROSITE-ProRule" id="PRU00284"/>
    </source>
</evidence>
<dbReference type="CDD" id="cd11386">
    <property type="entry name" value="MCP_signal"/>
    <property type="match status" value="1"/>
</dbReference>
<organism evidence="8 9">
    <name type="scientific">Duganella guangzhouensis</name>
    <dbReference type="NCBI Taxonomy" id="2666084"/>
    <lineage>
        <taxon>Bacteria</taxon>
        <taxon>Pseudomonadati</taxon>
        <taxon>Pseudomonadota</taxon>
        <taxon>Betaproteobacteria</taxon>
        <taxon>Burkholderiales</taxon>
        <taxon>Oxalobacteraceae</taxon>
        <taxon>Telluria group</taxon>
        <taxon>Duganella</taxon>
    </lineage>
</organism>
<keyword evidence="6" id="KW-1133">Transmembrane helix</keyword>
<dbReference type="PRINTS" id="PR00260">
    <property type="entry name" value="CHEMTRNSDUCR"/>
</dbReference>
<dbReference type="Proteomes" id="UP000433309">
    <property type="component" value="Unassembled WGS sequence"/>
</dbReference>
<sequence length="555" mass="58801">MNIKHLKVSTRLGLGFGAVLLMLAITVGLSIYSLGKLADNTDDIVTESYPKVLQAQQVMNHNNKIARSLRNALLIHDEAKAAKEIATVMEKRKENDVAMRKLSDMIKTSESRDFFNAVQAARKPFNESLDEVLRLRREGDINGAVDQMLGKMRALQLAYMDAIDALIAHQSANMEKARVEAEETYIQSRNLAIALGLVALALGAALAWLISRQLLRQLGGEPTDVTAIAGQIASGDLAVQIQLRAGDEHSLLFAIQGMRDSLAEIVGQVRSGADSIVNAATEIASGNMDLSTRTEQQAGALEETASSMEELTATVKQNTENARQANTLAQSASSIAVEGGAVVANVVQTMEAINESSKKIVDIISVIDGIAFQTNILALNAAVEAARAGEQGRGFAVVASEVRVLAQRSAAAAKEIKGLIDDSVGKVGAGTQLVSQAGTTMDRIVAAVKSVTDIMGEISNASTEQEAGIEQINHAITEMDTVTQQNAALVEEAAAAAEAQQDQAHQLVQLVGVFRLAADQRPASHLSAQAARSPQRKPSPLSLTNQGARHALAAA</sequence>